<feature type="region of interest" description="Disordered" evidence="1">
    <location>
        <begin position="30"/>
        <end position="61"/>
    </location>
</feature>
<reference evidence="2 3" key="1">
    <citation type="submission" date="2014-04" db="EMBL/GenBank/DDBJ databases">
        <authorList>
            <consortium name="DOE Joint Genome Institute"/>
            <person name="Kuo A."/>
            <person name="Tarkka M."/>
            <person name="Buscot F."/>
            <person name="Kohler A."/>
            <person name="Nagy L.G."/>
            <person name="Floudas D."/>
            <person name="Copeland A."/>
            <person name="Barry K.W."/>
            <person name="Cichocki N."/>
            <person name="Veneault-Fourrey C."/>
            <person name="LaButti K."/>
            <person name="Lindquist E.A."/>
            <person name="Lipzen A."/>
            <person name="Lundell T."/>
            <person name="Morin E."/>
            <person name="Murat C."/>
            <person name="Sun H."/>
            <person name="Tunlid A."/>
            <person name="Henrissat B."/>
            <person name="Grigoriev I.V."/>
            <person name="Hibbett D.S."/>
            <person name="Martin F."/>
            <person name="Nordberg H.P."/>
            <person name="Cantor M.N."/>
            <person name="Hua S.X."/>
        </authorList>
    </citation>
    <scope>NUCLEOTIDE SEQUENCE [LARGE SCALE GENOMIC DNA]</scope>
    <source>
        <strain evidence="2 3">F 1598</strain>
    </source>
</reference>
<dbReference type="Proteomes" id="UP000054166">
    <property type="component" value="Unassembled WGS sequence"/>
</dbReference>
<proteinExistence type="predicted"/>
<name>A0A0C3FSE2_PILCF</name>
<protein>
    <recommendedName>
        <fullName evidence="4">Zinc-ribbon domain-containing protein</fullName>
    </recommendedName>
</protein>
<dbReference type="InParanoid" id="A0A0C3FSE2"/>
<organism evidence="2 3">
    <name type="scientific">Piloderma croceum (strain F 1598)</name>
    <dbReference type="NCBI Taxonomy" id="765440"/>
    <lineage>
        <taxon>Eukaryota</taxon>
        <taxon>Fungi</taxon>
        <taxon>Dikarya</taxon>
        <taxon>Basidiomycota</taxon>
        <taxon>Agaricomycotina</taxon>
        <taxon>Agaricomycetes</taxon>
        <taxon>Agaricomycetidae</taxon>
        <taxon>Atheliales</taxon>
        <taxon>Atheliaceae</taxon>
        <taxon>Piloderma</taxon>
    </lineage>
</organism>
<keyword evidence="3" id="KW-1185">Reference proteome</keyword>
<sequence length="252" mass="27353">MVFCSQCGTQGEGRFCAQCGTPLAVLSQASSTTANAPPNTPGINLGASQQPSEPPPPPQLQESFTALIGSQGQLMPAFHHIASELFTALDQTIEPKGTKGIEASKMTAFRRMAGKSIPPYYESHVLPMYYDAIAAETVPGTPNRNILTWNGWHAILHHKILALPSDTYTHLFTAIQVLGIKLPQPFTRGDLPLHPHPEAAAREQRFQQDIRALASTAMRARTSQVNAMAGLMRQGAQNIQMASMPAGSFYYR</sequence>
<evidence type="ECO:0000313" key="3">
    <source>
        <dbReference type="Proteomes" id="UP000054166"/>
    </source>
</evidence>
<dbReference type="HOGENOM" id="CLU_1103138_0_0_1"/>
<evidence type="ECO:0008006" key="4">
    <source>
        <dbReference type="Google" id="ProtNLM"/>
    </source>
</evidence>
<evidence type="ECO:0000256" key="1">
    <source>
        <dbReference type="SAM" id="MobiDB-lite"/>
    </source>
</evidence>
<dbReference type="EMBL" id="KN832980">
    <property type="protein sequence ID" value="KIM87095.1"/>
    <property type="molecule type" value="Genomic_DNA"/>
</dbReference>
<reference evidence="3" key="2">
    <citation type="submission" date="2015-01" db="EMBL/GenBank/DDBJ databases">
        <title>Evolutionary Origins and Diversification of the Mycorrhizal Mutualists.</title>
        <authorList>
            <consortium name="DOE Joint Genome Institute"/>
            <consortium name="Mycorrhizal Genomics Consortium"/>
            <person name="Kohler A."/>
            <person name="Kuo A."/>
            <person name="Nagy L.G."/>
            <person name="Floudas D."/>
            <person name="Copeland A."/>
            <person name="Barry K.W."/>
            <person name="Cichocki N."/>
            <person name="Veneault-Fourrey C."/>
            <person name="LaButti K."/>
            <person name="Lindquist E.A."/>
            <person name="Lipzen A."/>
            <person name="Lundell T."/>
            <person name="Morin E."/>
            <person name="Murat C."/>
            <person name="Riley R."/>
            <person name="Ohm R."/>
            <person name="Sun H."/>
            <person name="Tunlid A."/>
            <person name="Henrissat B."/>
            <person name="Grigoriev I.V."/>
            <person name="Hibbett D.S."/>
            <person name="Martin F."/>
        </authorList>
    </citation>
    <scope>NUCLEOTIDE SEQUENCE [LARGE SCALE GENOMIC DNA]</scope>
    <source>
        <strain evidence="3">F 1598</strain>
    </source>
</reference>
<gene>
    <name evidence="2" type="ORF">PILCRDRAFT_4316</name>
</gene>
<dbReference type="OrthoDB" id="3039231at2759"/>
<accession>A0A0C3FSE2</accession>
<dbReference type="AlphaFoldDB" id="A0A0C3FSE2"/>
<evidence type="ECO:0000313" key="2">
    <source>
        <dbReference type="EMBL" id="KIM87095.1"/>
    </source>
</evidence>